<dbReference type="SUPFAM" id="SSF69572">
    <property type="entry name" value="Activating enzymes of the ubiquitin-like proteins"/>
    <property type="match status" value="1"/>
</dbReference>
<dbReference type="Gene3D" id="3.30.1330.230">
    <property type="match status" value="2"/>
</dbReference>
<dbReference type="EMBL" id="LBDA02000042">
    <property type="protein sequence ID" value="OIK26018.1"/>
    <property type="molecule type" value="Genomic_DNA"/>
</dbReference>
<dbReference type="NCBIfam" id="TIGR03882">
    <property type="entry name" value="cyclo_dehyd_2"/>
    <property type="match status" value="1"/>
</dbReference>
<dbReference type="Gene3D" id="3.30.160.660">
    <property type="match status" value="1"/>
</dbReference>
<keyword evidence="3" id="KW-1185">Reference proteome</keyword>
<dbReference type="PROSITE" id="PS51664">
    <property type="entry name" value="YCAO"/>
    <property type="match status" value="1"/>
</dbReference>
<dbReference type="GO" id="GO:0008641">
    <property type="term" value="F:ubiquitin-like modifier activating enzyme activity"/>
    <property type="evidence" value="ECO:0007669"/>
    <property type="project" value="InterPro"/>
</dbReference>
<name>A0A1J4PZ91_9ACTN</name>
<dbReference type="InterPro" id="IPR035985">
    <property type="entry name" value="Ubiquitin-activating_enz"/>
</dbReference>
<reference evidence="2" key="1">
    <citation type="submission" date="2016-10" db="EMBL/GenBank/DDBJ databases">
        <title>Genome sequence of Streptomyces malaysiense MUSC 136.</title>
        <authorList>
            <person name="Lee L.-H."/>
            <person name="Ser H.-L."/>
        </authorList>
    </citation>
    <scope>NUCLEOTIDE SEQUENCE [LARGE SCALE GENOMIC DNA]</scope>
    <source>
        <strain evidence="2">MUSC 136</strain>
    </source>
</reference>
<protein>
    <recommendedName>
        <fullName evidence="1">YcaO domain-containing protein</fullName>
    </recommendedName>
</protein>
<comment type="caution">
    <text evidence="2">The sequence shown here is derived from an EMBL/GenBank/DDBJ whole genome shotgun (WGS) entry which is preliminary data.</text>
</comment>
<feature type="domain" description="YcaO" evidence="1">
    <location>
        <begin position="390"/>
        <end position="764"/>
    </location>
</feature>
<gene>
    <name evidence="2" type="ORF">VT52_018875</name>
</gene>
<evidence type="ECO:0000313" key="2">
    <source>
        <dbReference type="EMBL" id="OIK26018.1"/>
    </source>
</evidence>
<proteinExistence type="predicted"/>
<organism evidence="2 3">
    <name type="scientific">Streptomyces malaysiense</name>
    <dbReference type="NCBI Taxonomy" id="1428626"/>
    <lineage>
        <taxon>Bacteria</taxon>
        <taxon>Bacillati</taxon>
        <taxon>Actinomycetota</taxon>
        <taxon>Actinomycetes</taxon>
        <taxon>Kitasatosporales</taxon>
        <taxon>Streptomycetaceae</taxon>
        <taxon>Streptomyces</taxon>
    </lineage>
</organism>
<dbReference type="AlphaFoldDB" id="A0A1J4PZ91"/>
<dbReference type="Gene3D" id="3.30.40.250">
    <property type="match status" value="1"/>
</dbReference>
<dbReference type="InterPro" id="IPR022291">
    <property type="entry name" value="Bacteriocin_synth_cyclodeHase"/>
</dbReference>
<dbReference type="Pfam" id="PF02624">
    <property type="entry name" value="YcaO"/>
    <property type="match status" value="1"/>
</dbReference>
<dbReference type="NCBIfam" id="TIGR00702">
    <property type="entry name" value="YcaO-type kinase domain"/>
    <property type="match status" value="1"/>
</dbReference>
<dbReference type="PANTHER" id="PTHR37809:SF1">
    <property type="entry name" value="RIBOSOMAL PROTEIN S12 METHYLTHIOTRANSFERASE ACCESSORY FACTOR YCAO"/>
    <property type="match status" value="1"/>
</dbReference>
<dbReference type="PANTHER" id="PTHR37809">
    <property type="entry name" value="RIBOSOMAL PROTEIN S12 METHYLTHIOTRANSFERASE ACCESSORY FACTOR YCAO"/>
    <property type="match status" value="1"/>
</dbReference>
<dbReference type="Gene3D" id="3.40.50.720">
    <property type="entry name" value="NAD(P)-binding Rossmann-like Domain"/>
    <property type="match status" value="1"/>
</dbReference>
<dbReference type="InterPro" id="IPR003776">
    <property type="entry name" value="YcaO-like_dom"/>
</dbReference>
<accession>A0A1J4PZ91</accession>
<sequence length="764" mass="83763">MFYLEVAVDLPRFKAHLVPQVVGSDRVFLVAEEGHYLVQGKAVADVVPFLDGTHTIAEIAQKLSDRFTLGEVVFAISKYQRFNHLAEGPVGTDRASVAFWEAQGVDAAEAARRLSEARVEITSVGAVDEAEVVAALRTTGIEVRPVTAAAVGAAGPTLVVVLADDYCNPELAAVDARLRAAGVPWLLAKPNGADVWTGPYMVPDATGCWRCLAQRLDGNRQVEAYLKRKRGDDAPLITSLAAAPWSGGLSAQMVVGAVAGIVGAQASDYEGVLVSVHVPTMRTERHQLIRQPQCPGCGDPSVLHTDPRIELSEQTVRFSADGGHRTMRPDDTYKRLEKHISRLTGAVSSLRLLNDVDNGVTYSYSAGHNFAMPGDNLAMLRRNLRGQSGGKGRTDIQARVSGVCEAIERYSGVWRGDRPTRRASFDALGPDLAVHANDLLQYSEAQYANREEWNHNGAGRLHIVPDPFDTGREIDWTAAWSLTHDRERLVPSGYAWFGHPDLVDSFYCFSDGNGNAAGNTLEEAILQAFYELCERDAVGLWWYNRALRPGFDLDSLNEPYIDTLREFYAGMNRTLEVVDITTDLGIPTMAAVSRRIDHPVEDVLLGFGAHLDVRIAVLRALTEVNQFLPAVINRKPDGSTDYWEDDPDTLAWLQQVTVAGDPWVVPSPKLSATSAGDYSGLFSGDLAKDIRNGVERVEKAGMEVIVLDQSLPDLELKVAKVMVPGMRHFWRRLGPGRLYDVPVELGWLSAATPEDRMNPRSVFF</sequence>
<dbReference type="Gene3D" id="3.90.930.60">
    <property type="match status" value="1"/>
</dbReference>
<dbReference type="Proteomes" id="UP000034838">
    <property type="component" value="Unassembled WGS sequence"/>
</dbReference>
<evidence type="ECO:0000313" key="3">
    <source>
        <dbReference type="Proteomes" id="UP000034838"/>
    </source>
</evidence>
<evidence type="ECO:0000259" key="1">
    <source>
        <dbReference type="PROSITE" id="PS51664"/>
    </source>
</evidence>